<keyword evidence="1" id="KW-1133">Transmembrane helix</keyword>
<proteinExistence type="predicted"/>
<evidence type="ECO:0000313" key="3">
    <source>
        <dbReference type="Proteomes" id="UP000295302"/>
    </source>
</evidence>
<dbReference type="OrthoDB" id="4515621at2"/>
<keyword evidence="3" id="KW-1185">Reference proteome</keyword>
<reference evidence="2 3" key="1">
    <citation type="submission" date="2019-03" db="EMBL/GenBank/DDBJ databases">
        <title>Draft genome sequences of novel Actinobacteria.</title>
        <authorList>
            <person name="Sahin N."/>
            <person name="Ay H."/>
            <person name="Saygin H."/>
        </authorList>
    </citation>
    <scope>NUCLEOTIDE SEQUENCE [LARGE SCALE GENOMIC DNA]</scope>
    <source>
        <strain evidence="2 3">CH32</strain>
    </source>
</reference>
<dbReference type="RefSeq" id="WP_132619720.1">
    <property type="nucleotide sequence ID" value="NZ_SMKQ01000171.1"/>
</dbReference>
<name>A0A4R4Y4F0_9ACTN</name>
<sequence>MKRRCSSSNSAGAGSLGVLAWFAFFLLPVVVVVLERAVAGVALGPLAWQFWWALLCTGLLLGQESLAFVLAGREYVRRFAAWRRSRQ</sequence>
<protein>
    <submittedName>
        <fullName evidence="2">Uncharacterized protein</fullName>
    </submittedName>
</protein>
<accession>A0A4R4Y4F0</accession>
<keyword evidence="1" id="KW-0472">Membrane</keyword>
<dbReference type="Proteomes" id="UP000295302">
    <property type="component" value="Unassembled WGS sequence"/>
</dbReference>
<evidence type="ECO:0000256" key="1">
    <source>
        <dbReference type="SAM" id="Phobius"/>
    </source>
</evidence>
<feature type="transmembrane region" description="Helical" evidence="1">
    <location>
        <begin position="12"/>
        <end position="34"/>
    </location>
</feature>
<organism evidence="2 3">
    <name type="scientific">Nonomuraea terrae</name>
    <dbReference type="NCBI Taxonomy" id="2530383"/>
    <lineage>
        <taxon>Bacteria</taxon>
        <taxon>Bacillati</taxon>
        <taxon>Actinomycetota</taxon>
        <taxon>Actinomycetes</taxon>
        <taxon>Streptosporangiales</taxon>
        <taxon>Streptosporangiaceae</taxon>
        <taxon>Nonomuraea</taxon>
    </lineage>
</organism>
<keyword evidence="1" id="KW-0812">Transmembrane</keyword>
<comment type="caution">
    <text evidence="2">The sequence shown here is derived from an EMBL/GenBank/DDBJ whole genome shotgun (WGS) entry which is preliminary data.</text>
</comment>
<dbReference type="AlphaFoldDB" id="A0A4R4Y4F0"/>
<evidence type="ECO:0000313" key="2">
    <source>
        <dbReference type="EMBL" id="TDD39125.1"/>
    </source>
</evidence>
<dbReference type="EMBL" id="SMKQ01000171">
    <property type="protein sequence ID" value="TDD39125.1"/>
    <property type="molecule type" value="Genomic_DNA"/>
</dbReference>
<gene>
    <name evidence="2" type="ORF">E1286_35660</name>
</gene>
<feature type="transmembrane region" description="Helical" evidence="1">
    <location>
        <begin position="46"/>
        <end position="71"/>
    </location>
</feature>